<dbReference type="Gene3D" id="3.30.1400.10">
    <property type="entry name" value="ZipA, C-terminal FtsZ-binding domain"/>
    <property type="match status" value="1"/>
</dbReference>
<dbReference type="SUPFAM" id="SSF64383">
    <property type="entry name" value="Cell-division protein ZipA, C-terminal domain"/>
    <property type="match status" value="1"/>
</dbReference>
<evidence type="ECO:0000256" key="9">
    <source>
        <dbReference type="RuleBase" id="RU003612"/>
    </source>
</evidence>
<name>A0ABT9F9X0_9GAMM</name>
<keyword evidence="2 8" id="KW-0997">Cell inner membrane</keyword>
<comment type="subunit">
    <text evidence="8">Interacts with FtsZ via their C-terminal domains.</text>
</comment>
<feature type="domain" description="ZipA C-terminal FtsZ-binding" evidence="11">
    <location>
        <begin position="120"/>
        <end position="250"/>
    </location>
</feature>
<evidence type="ECO:0000256" key="6">
    <source>
        <dbReference type="ARBA" id="ARBA00023136"/>
    </source>
</evidence>
<comment type="subcellular location">
    <subcellularLocation>
        <location evidence="8">Cell inner membrane</location>
        <topology evidence="8">Single-pass type I membrane protein</topology>
    </subcellularLocation>
    <text evidence="8">Localizes to the Z ring in an FtsZ-dependent manner.</text>
</comment>
<dbReference type="PANTHER" id="PTHR38685">
    <property type="entry name" value="CELL DIVISION PROTEIN ZIPA"/>
    <property type="match status" value="1"/>
</dbReference>
<feature type="compositionally biased region" description="Basic and acidic residues" evidence="10">
    <location>
        <begin position="32"/>
        <end position="44"/>
    </location>
</feature>
<evidence type="ECO:0000256" key="8">
    <source>
        <dbReference type="HAMAP-Rule" id="MF_00509"/>
    </source>
</evidence>
<keyword evidence="4 8" id="KW-0812">Transmembrane</keyword>
<feature type="compositionally biased region" description="Polar residues" evidence="10">
    <location>
        <begin position="46"/>
        <end position="58"/>
    </location>
</feature>
<evidence type="ECO:0000256" key="7">
    <source>
        <dbReference type="ARBA" id="ARBA00023306"/>
    </source>
</evidence>
<evidence type="ECO:0000256" key="1">
    <source>
        <dbReference type="ARBA" id="ARBA00022475"/>
    </source>
</evidence>
<protein>
    <recommendedName>
        <fullName evidence="8 9">Cell division protein ZipA</fullName>
    </recommendedName>
</protein>
<dbReference type="Proteomes" id="UP001177212">
    <property type="component" value="Unassembled WGS sequence"/>
</dbReference>
<dbReference type="HAMAP" id="MF_00509">
    <property type="entry name" value="ZipA"/>
    <property type="match status" value="1"/>
</dbReference>
<evidence type="ECO:0000256" key="10">
    <source>
        <dbReference type="SAM" id="MobiDB-lite"/>
    </source>
</evidence>
<dbReference type="PANTHER" id="PTHR38685:SF1">
    <property type="entry name" value="CELL DIVISION PROTEIN ZIPA"/>
    <property type="match status" value="1"/>
</dbReference>
<gene>
    <name evidence="8 12" type="primary">zipA</name>
    <name evidence="12" type="ORF">Q8W34_03010</name>
</gene>
<dbReference type="GO" id="GO:0051301">
    <property type="term" value="P:cell division"/>
    <property type="evidence" value="ECO:0007669"/>
    <property type="project" value="UniProtKB-KW"/>
</dbReference>
<dbReference type="EMBL" id="JAUYVT010000001">
    <property type="protein sequence ID" value="MDP2563581.1"/>
    <property type="molecule type" value="Genomic_DNA"/>
</dbReference>
<dbReference type="Pfam" id="PF04354">
    <property type="entry name" value="ZipA_C"/>
    <property type="match status" value="1"/>
</dbReference>
<feature type="compositionally biased region" description="Basic and acidic residues" evidence="10">
    <location>
        <begin position="60"/>
        <end position="71"/>
    </location>
</feature>
<comment type="function">
    <text evidence="8 9">Essential cell division protein that stabilizes the FtsZ protofilaments by cross-linking them and that serves as a cytoplasmic membrane anchor for the Z ring. Also required for the recruitment to the septal ring of downstream cell division proteins.</text>
</comment>
<keyword evidence="13" id="KW-1185">Reference proteome</keyword>
<proteinExistence type="inferred from homology"/>
<feature type="transmembrane region" description="Helical" evidence="8">
    <location>
        <begin position="7"/>
        <end position="26"/>
    </location>
</feature>
<dbReference type="NCBIfam" id="TIGR02205">
    <property type="entry name" value="septum_zipA"/>
    <property type="match status" value="1"/>
</dbReference>
<organism evidence="12 13">
    <name type="scientific">Pseudoalteromonas marina</name>
    <dbReference type="NCBI Taxonomy" id="267375"/>
    <lineage>
        <taxon>Bacteria</taxon>
        <taxon>Pseudomonadati</taxon>
        <taxon>Pseudomonadota</taxon>
        <taxon>Gammaproteobacteria</taxon>
        <taxon>Alteromonadales</taxon>
        <taxon>Pseudoalteromonadaceae</taxon>
        <taxon>Pseudoalteromonas</taxon>
    </lineage>
</organism>
<evidence type="ECO:0000256" key="3">
    <source>
        <dbReference type="ARBA" id="ARBA00022618"/>
    </source>
</evidence>
<evidence type="ECO:0000313" key="13">
    <source>
        <dbReference type="Proteomes" id="UP001177212"/>
    </source>
</evidence>
<sequence length="255" mass="28356">MAEQLRWVLIIISVIVIGGLLVHGLWSVRKKESPDTSVNERVEPLQESQTASSHSYSQKAEPKEPVISERDEPQLGELNFDANEPQIDSSAPEVPIEDDLSVVDDLESVEQTNEQPKEPVPDFVIVHIQMPEGLTMQGSKLLPAVNTLGFKYSEEGFFNRHLDPAGQGPVLFRLVNMYNPGTFDIDNMEQFSTAGVSLFMTLPCDGDGLAAFNMLHSAAKKIADEFGAHILDAEREEMSVERVRQYVEQVRAFSA</sequence>
<dbReference type="InterPro" id="IPR011919">
    <property type="entry name" value="Cell_div_ZipA"/>
</dbReference>
<dbReference type="SMART" id="SM00771">
    <property type="entry name" value="ZipA_C"/>
    <property type="match status" value="1"/>
</dbReference>
<comment type="caution">
    <text evidence="12">The sequence shown here is derived from an EMBL/GenBank/DDBJ whole genome shotgun (WGS) entry which is preliminary data.</text>
</comment>
<keyword evidence="1 8" id="KW-1003">Cell membrane</keyword>
<dbReference type="InterPro" id="IPR036765">
    <property type="entry name" value="ZipA_FtsZ-bd_C_sf"/>
</dbReference>
<accession>A0ABT9F9X0</accession>
<evidence type="ECO:0000256" key="2">
    <source>
        <dbReference type="ARBA" id="ARBA00022519"/>
    </source>
</evidence>
<comment type="similarity">
    <text evidence="8 9">Belongs to the ZipA family.</text>
</comment>
<dbReference type="RefSeq" id="WP_305401711.1">
    <property type="nucleotide sequence ID" value="NZ_JAUYVT010000001.1"/>
</dbReference>
<keyword evidence="6 8" id="KW-0472">Membrane</keyword>
<reference evidence="12" key="1">
    <citation type="submission" date="2023-07" db="EMBL/GenBank/DDBJ databases">
        <title>Genome content predicts the carbon catabolic preferences of heterotrophic bacteria.</title>
        <authorList>
            <person name="Gralka M."/>
        </authorList>
    </citation>
    <scope>NUCLEOTIDE SEQUENCE</scope>
    <source>
        <strain evidence="12">4G09</strain>
    </source>
</reference>
<feature type="region of interest" description="Disordered" evidence="10">
    <location>
        <begin position="32"/>
        <end position="71"/>
    </location>
</feature>
<evidence type="ECO:0000256" key="4">
    <source>
        <dbReference type="ARBA" id="ARBA00022692"/>
    </source>
</evidence>
<evidence type="ECO:0000313" key="12">
    <source>
        <dbReference type="EMBL" id="MDP2563581.1"/>
    </source>
</evidence>
<dbReference type="InterPro" id="IPR007449">
    <property type="entry name" value="ZipA_FtsZ-bd_C"/>
</dbReference>
<keyword evidence="7 8" id="KW-0131">Cell cycle</keyword>
<keyword evidence="3 8" id="KW-0132">Cell division</keyword>
<evidence type="ECO:0000259" key="11">
    <source>
        <dbReference type="SMART" id="SM00771"/>
    </source>
</evidence>
<keyword evidence="5 8" id="KW-1133">Transmembrane helix</keyword>
<evidence type="ECO:0000256" key="5">
    <source>
        <dbReference type="ARBA" id="ARBA00022989"/>
    </source>
</evidence>